<evidence type="ECO:0000256" key="6">
    <source>
        <dbReference type="ARBA" id="ARBA00023136"/>
    </source>
</evidence>
<evidence type="ECO:0000313" key="10">
    <source>
        <dbReference type="Proteomes" id="UP000665043"/>
    </source>
</evidence>
<keyword evidence="10" id="KW-1185">Reference proteome</keyword>
<comment type="subcellular location">
    <subcellularLocation>
        <location evidence="1">Cell membrane</location>
        <topology evidence="1">Multi-pass membrane protein</topology>
    </subcellularLocation>
</comment>
<sequence>MDEKKLIIVGLPMIAVTYGLSRFSYGLMLPYISETIKMEQYTSGVISSFSYIAYCIAIIVAMAFSIKISPKAILFLAGLLAVLGLGIISIAASPGILGLGIFLAGLSTGFSSPPYATIVSKNVKRRLQNQTNSWINSGTSIGTALTGAIAIIMADSWRETYLIFMLIAIVVVFANYKVLPKNQTVKENVTFGFSKEEWRRAIPLIVASMLLGLSCSAYWTFSRDFILQTESVPDYIGEWFWVVIGISGLLGGTAGAVINKFGLATAYWISVLTLSTSSLLLGTFTGKSMIGFLSPALFGSSYIFMTGVLIAWGISVFKSNPSFGLGVPFLILALGQAIGSIFSGVFADLLGYPAIFIGGSLIGYAALMLKKHKANKGF</sequence>
<evidence type="ECO:0000256" key="5">
    <source>
        <dbReference type="ARBA" id="ARBA00022989"/>
    </source>
</evidence>
<feature type="transmembrane region" description="Helical" evidence="7">
    <location>
        <begin position="290"/>
        <end position="311"/>
    </location>
</feature>
<keyword evidence="6 7" id="KW-0472">Membrane</keyword>
<dbReference type="InterPro" id="IPR011701">
    <property type="entry name" value="MFS"/>
</dbReference>
<evidence type="ECO:0000256" key="3">
    <source>
        <dbReference type="ARBA" id="ARBA00022475"/>
    </source>
</evidence>
<feature type="transmembrane region" description="Helical" evidence="7">
    <location>
        <begin position="239"/>
        <end position="258"/>
    </location>
</feature>
<accession>A0ABX7VUT8</accession>
<feature type="transmembrane region" description="Helical" evidence="7">
    <location>
        <begin position="45"/>
        <end position="66"/>
    </location>
</feature>
<dbReference type="Pfam" id="PF07690">
    <property type="entry name" value="MFS_1"/>
    <property type="match status" value="1"/>
</dbReference>
<evidence type="ECO:0000313" key="9">
    <source>
        <dbReference type="EMBL" id="QTN00299.1"/>
    </source>
</evidence>
<protein>
    <submittedName>
        <fullName evidence="9">MFS transporter</fullName>
    </submittedName>
</protein>
<feature type="transmembrane region" description="Helical" evidence="7">
    <location>
        <begin position="323"/>
        <end position="343"/>
    </location>
</feature>
<dbReference type="SUPFAM" id="SSF103473">
    <property type="entry name" value="MFS general substrate transporter"/>
    <property type="match status" value="1"/>
</dbReference>
<evidence type="ECO:0000259" key="8">
    <source>
        <dbReference type="PROSITE" id="PS50850"/>
    </source>
</evidence>
<proteinExistence type="predicted"/>
<dbReference type="InterPro" id="IPR036259">
    <property type="entry name" value="MFS_trans_sf"/>
</dbReference>
<evidence type="ECO:0000256" key="2">
    <source>
        <dbReference type="ARBA" id="ARBA00022448"/>
    </source>
</evidence>
<feature type="transmembrane region" description="Helical" evidence="7">
    <location>
        <begin position="96"/>
        <end position="113"/>
    </location>
</feature>
<dbReference type="Proteomes" id="UP000665043">
    <property type="component" value="Chromosome"/>
</dbReference>
<feature type="transmembrane region" description="Helical" evidence="7">
    <location>
        <begin position="7"/>
        <end position="25"/>
    </location>
</feature>
<dbReference type="PROSITE" id="PS50850">
    <property type="entry name" value="MFS"/>
    <property type="match status" value="1"/>
</dbReference>
<keyword evidence="4 7" id="KW-0812">Transmembrane</keyword>
<evidence type="ECO:0000256" key="4">
    <source>
        <dbReference type="ARBA" id="ARBA00022692"/>
    </source>
</evidence>
<feature type="transmembrane region" description="Helical" evidence="7">
    <location>
        <begin position="134"/>
        <end position="154"/>
    </location>
</feature>
<organism evidence="9 10">
    <name type="scientific">Sediminibacillus dalangtanensis</name>
    <dbReference type="NCBI Taxonomy" id="2729421"/>
    <lineage>
        <taxon>Bacteria</taxon>
        <taxon>Bacillati</taxon>
        <taxon>Bacillota</taxon>
        <taxon>Bacilli</taxon>
        <taxon>Bacillales</taxon>
        <taxon>Bacillaceae</taxon>
        <taxon>Sediminibacillus</taxon>
    </lineage>
</organism>
<feature type="transmembrane region" description="Helical" evidence="7">
    <location>
        <begin position="200"/>
        <end position="219"/>
    </location>
</feature>
<keyword evidence="2" id="KW-0813">Transport</keyword>
<dbReference type="InterPro" id="IPR020846">
    <property type="entry name" value="MFS_dom"/>
</dbReference>
<reference evidence="9 10" key="1">
    <citation type="submission" date="2019-12" db="EMBL/GenBank/DDBJ databases">
        <title>The whole genome sequencing of a strain isolated from a Mars analog, Dalangtan Playa.</title>
        <authorList>
            <person name="Huang T."/>
        </authorList>
    </citation>
    <scope>NUCLEOTIDE SEQUENCE [LARGE SCALE GENOMIC DNA]</scope>
    <source>
        <strain evidence="9 10">DP4-553-S</strain>
    </source>
</reference>
<evidence type="ECO:0000256" key="1">
    <source>
        <dbReference type="ARBA" id="ARBA00004651"/>
    </source>
</evidence>
<dbReference type="PANTHER" id="PTHR43124">
    <property type="entry name" value="PURINE EFFLUX PUMP PBUE"/>
    <property type="match status" value="1"/>
</dbReference>
<dbReference type="RefSeq" id="WP_209365439.1">
    <property type="nucleotide sequence ID" value="NZ_CP046956.1"/>
</dbReference>
<dbReference type="Gene3D" id="1.20.1250.20">
    <property type="entry name" value="MFS general substrate transporter like domains"/>
    <property type="match status" value="1"/>
</dbReference>
<evidence type="ECO:0000256" key="7">
    <source>
        <dbReference type="SAM" id="Phobius"/>
    </source>
</evidence>
<keyword evidence="3" id="KW-1003">Cell membrane</keyword>
<name>A0ABX7VUT8_9BACI</name>
<dbReference type="InterPro" id="IPR050189">
    <property type="entry name" value="MFS_Efflux_Transporters"/>
</dbReference>
<dbReference type="EMBL" id="CP046956">
    <property type="protein sequence ID" value="QTN00299.1"/>
    <property type="molecule type" value="Genomic_DNA"/>
</dbReference>
<gene>
    <name evidence="9" type="ORF">ERJ70_13925</name>
</gene>
<feature type="transmembrane region" description="Helical" evidence="7">
    <location>
        <begin position="349"/>
        <end position="369"/>
    </location>
</feature>
<feature type="transmembrane region" description="Helical" evidence="7">
    <location>
        <begin position="73"/>
        <end position="90"/>
    </location>
</feature>
<feature type="transmembrane region" description="Helical" evidence="7">
    <location>
        <begin position="160"/>
        <end position="179"/>
    </location>
</feature>
<keyword evidence="5 7" id="KW-1133">Transmembrane helix</keyword>
<feature type="transmembrane region" description="Helical" evidence="7">
    <location>
        <begin position="265"/>
        <end position="284"/>
    </location>
</feature>
<feature type="domain" description="Major facilitator superfamily (MFS) profile" evidence="8">
    <location>
        <begin position="7"/>
        <end position="378"/>
    </location>
</feature>
<dbReference type="PANTHER" id="PTHR43124:SF3">
    <property type="entry name" value="CHLORAMPHENICOL EFFLUX PUMP RV0191"/>
    <property type="match status" value="1"/>
</dbReference>